<proteinExistence type="predicted"/>
<comment type="caution">
    <text evidence="1">The sequence shown here is derived from an EMBL/GenBank/DDBJ whole genome shotgun (WGS) entry which is preliminary data.</text>
</comment>
<gene>
    <name evidence="1" type="ORF">T07_11477</name>
</gene>
<dbReference type="AlphaFoldDB" id="A0A0V0RPQ0"/>
<dbReference type="EMBL" id="JYDL01000107">
    <property type="protein sequence ID" value="KRX16445.1"/>
    <property type="molecule type" value="Genomic_DNA"/>
</dbReference>
<accession>A0A0V0RPQ0</accession>
<reference evidence="1 2" key="1">
    <citation type="submission" date="2015-01" db="EMBL/GenBank/DDBJ databases">
        <title>Evolution of Trichinella species and genotypes.</title>
        <authorList>
            <person name="Korhonen P.K."/>
            <person name="Edoardo P."/>
            <person name="Giuseppe L.R."/>
            <person name="Gasser R.B."/>
        </authorList>
    </citation>
    <scope>NUCLEOTIDE SEQUENCE [LARGE SCALE GENOMIC DNA]</scope>
    <source>
        <strain evidence="1">ISS37</strain>
    </source>
</reference>
<sequence>MIVDWEHVSAICGVGALMPNWPHLCRLTGEEQKWIYSPTETMGLTLLSSIKASLNSSKESIDYILSASFADCAKNTSLLDEHQQQSQTINLPPHCASREELEDQILFNCVSVGCQWKLSEKSVPVNYKNIPYSQFEADESYHAFTFCLQNVPATLHLIVVYNPDLEF</sequence>
<dbReference type="Proteomes" id="UP000054630">
    <property type="component" value="Unassembled WGS sequence"/>
</dbReference>
<organism evidence="1 2">
    <name type="scientific">Trichinella nelsoni</name>
    <dbReference type="NCBI Taxonomy" id="6336"/>
    <lineage>
        <taxon>Eukaryota</taxon>
        <taxon>Metazoa</taxon>
        <taxon>Ecdysozoa</taxon>
        <taxon>Nematoda</taxon>
        <taxon>Enoplea</taxon>
        <taxon>Dorylaimia</taxon>
        <taxon>Trichinellida</taxon>
        <taxon>Trichinellidae</taxon>
        <taxon>Trichinella</taxon>
    </lineage>
</organism>
<keyword evidence="2" id="KW-1185">Reference proteome</keyword>
<name>A0A0V0RPQ0_9BILA</name>
<protein>
    <submittedName>
        <fullName evidence="1">Uncharacterized protein</fullName>
    </submittedName>
</protein>
<evidence type="ECO:0000313" key="1">
    <source>
        <dbReference type="EMBL" id="KRX16445.1"/>
    </source>
</evidence>
<evidence type="ECO:0000313" key="2">
    <source>
        <dbReference type="Proteomes" id="UP000054630"/>
    </source>
</evidence>